<dbReference type="EMBL" id="CP158373">
    <property type="protein sequence ID" value="XBY64820.1"/>
    <property type="molecule type" value="Genomic_DNA"/>
</dbReference>
<evidence type="ECO:0008006" key="3">
    <source>
        <dbReference type="Google" id="ProtNLM"/>
    </source>
</evidence>
<dbReference type="RefSeq" id="WP_350447609.1">
    <property type="nucleotide sequence ID" value="NZ_CP158373.1"/>
</dbReference>
<evidence type="ECO:0000256" key="1">
    <source>
        <dbReference type="SAM" id="Phobius"/>
    </source>
</evidence>
<accession>A0AAU7Y557</accession>
<organism evidence="2">
    <name type="scientific">Pseudomonas solani</name>
    <dbReference type="NCBI Taxonomy" id="2731552"/>
    <lineage>
        <taxon>Bacteria</taxon>
        <taxon>Pseudomonadati</taxon>
        <taxon>Pseudomonadota</taxon>
        <taxon>Gammaproteobacteria</taxon>
        <taxon>Pseudomonadales</taxon>
        <taxon>Pseudomonadaceae</taxon>
        <taxon>Pseudomonas</taxon>
    </lineage>
</organism>
<keyword evidence="1" id="KW-1133">Transmembrane helix</keyword>
<keyword evidence="1" id="KW-0472">Membrane</keyword>
<feature type="transmembrane region" description="Helical" evidence="1">
    <location>
        <begin position="31"/>
        <end position="48"/>
    </location>
</feature>
<reference evidence="2" key="1">
    <citation type="submission" date="2023-08" db="EMBL/GenBank/DDBJ databases">
        <title>Increased levels of nutrients transform a symbiont into a lethal pathobiont.</title>
        <authorList>
            <person name="Lachnit T."/>
            <person name="Ulrich L."/>
            <person name="Willmer F.M."/>
            <person name="Hasenbein T."/>
            <person name="Steiner L.X."/>
            <person name="Wolters M."/>
            <person name="Herbst E.M."/>
            <person name="Deines P."/>
        </authorList>
    </citation>
    <scope>NUCLEOTIDE SEQUENCE</scope>
    <source>
        <strain evidence="2">T3</strain>
    </source>
</reference>
<sequence>MVIASWLAGLLGFALLLTGIAQWSVPATYLVAGLGLMAWAWLADRAVAKLPKGG</sequence>
<dbReference type="AlphaFoldDB" id="A0AAU7Y557"/>
<gene>
    <name evidence="2" type="ORF">ABS648_03375</name>
</gene>
<protein>
    <recommendedName>
        <fullName evidence="3">DUF4175 domain-containing protein</fullName>
    </recommendedName>
</protein>
<keyword evidence="1" id="KW-0812">Transmembrane</keyword>
<proteinExistence type="predicted"/>
<name>A0AAU7Y557_9PSED</name>
<evidence type="ECO:0000313" key="2">
    <source>
        <dbReference type="EMBL" id="XBY64820.1"/>
    </source>
</evidence>